<name>A0A848DNV3_9PSEU</name>
<dbReference type="EMBL" id="JAAXKZ010000113">
    <property type="protein sequence ID" value="NMH94487.1"/>
    <property type="molecule type" value="Genomic_DNA"/>
</dbReference>
<dbReference type="RefSeq" id="WP_169415172.1">
    <property type="nucleotide sequence ID" value="NZ_JAAXKZ010000113.1"/>
</dbReference>
<protein>
    <submittedName>
        <fullName evidence="4">DUF1738 domain-containing protein</fullName>
    </submittedName>
</protein>
<sequence>MATTAHRTKAHRLTPEQRAAKVDALTDRLNQAVADLSSGEQWAAMLRVAAKFHNYSGRNVMLLWAQATERGATLTRVAGFHTWRGLGRTVRKGEKGYAILAPVARRLSAEEAAERGAEAYDGAGKPRRVVRGFRVEHVFDIAQTDGDPLPEVPSPAVLSGEDPAGLWEALAALVEAEGYRIERNPEADATQGWTNYRTRVVSVRPDVPAAQATYVLAHELGHIRADHEHRDIPREQRETEADSIAYVVATACGLDSAASSTPYVAGWSGGDPKIIEAAAETVRRGAAAILGDLSAAEVREDQAAESPAEEPAAAAA</sequence>
<dbReference type="Pfam" id="PF06114">
    <property type="entry name" value="Peptidase_M78"/>
    <property type="match status" value="1"/>
</dbReference>
<feature type="compositionally biased region" description="Low complexity" evidence="1">
    <location>
        <begin position="304"/>
        <end position="316"/>
    </location>
</feature>
<dbReference type="AlphaFoldDB" id="A0A848DNV3"/>
<evidence type="ECO:0000256" key="1">
    <source>
        <dbReference type="SAM" id="MobiDB-lite"/>
    </source>
</evidence>
<keyword evidence="5" id="KW-1185">Reference proteome</keyword>
<feature type="domain" description="N-terminal" evidence="3">
    <location>
        <begin position="37"/>
        <end position="135"/>
    </location>
</feature>
<dbReference type="InterPro" id="IPR010359">
    <property type="entry name" value="IrrE_HExxH"/>
</dbReference>
<feature type="region of interest" description="Disordered" evidence="1">
    <location>
        <begin position="297"/>
        <end position="316"/>
    </location>
</feature>
<dbReference type="Pfam" id="PF08401">
    <property type="entry name" value="ArdcN"/>
    <property type="match status" value="1"/>
</dbReference>
<accession>A0A848DNV3</accession>
<dbReference type="InterPro" id="IPR013610">
    <property type="entry name" value="ArdC_N"/>
</dbReference>
<dbReference type="Proteomes" id="UP000586918">
    <property type="component" value="Unassembled WGS sequence"/>
</dbReference>
<comment type="caution">
    <text evidence="4">The sequence shown here is derived from an EMBL/GenBank/DDBJ whole genome shotgun (WGS) entry which is preliminary data.</text>
</comment>
<dbReference type="GO" id="GO:0003697">
    <property type="term" value="F:single-stranded DNA binding"/>
    <property type="evidence" value="ECO:0007669"/>
    <property type="project" value="InterPro"/>
</dbReference>
<proteinExistence type="predicted"/>
<organism evidence="4 5">
    <name type="scientific">Pseudonocardia bannensis</name>
    <dbReference type="NCBI Taxonomy" id="630973"/>
    <lineage>
        <taxon>Bacteria</taxon>
        <taxon>Bacillati</taxon>
        <taxon>Actinomycetota</taxon>
        <taxon>Actinomycetes</taxon>
        <taxon>Pseudonocardiales</taxon>
        <taxon>Pseudonocardiaceae</taxon>
        <taxon>Pseudonocardia</taxon>
    </lineage>
</organism>
<gene>
    <name evidence="4" type="ORF">HF519_23500</name>
</gene>
<feature type="domain" description="IrrE N-terminal-like" evidence="2">
    <location>
        <begin position="194"/>
        <end position="246"/>
    </location>
</feature>
<reference evidence="4 5" key="1">
    <citation type="submission" date="2020-04" db="EMBL/GenBank/DDBJ databases">
        <authorList>
            <person name="Klaysubun C."/>
            <person name="Duangmal K."/>
            <person name="Lipun K."/>
        </authorList>
    </citation>
    <scope>NUCLEOTIDE SEQUENCE [LARGE SCALE GENOMIC DNA]</scope>
    <source>
        <strain evidence="4 5">DSM 45300</strain>
    </source>
</reference>
<evidence type="ECO:0000313" key="4">
    <source>
        <dbReference type="EMBL" id="NMH94487.1"/>
    </source>
</evidence>
<evidence type="ECO:0000313" key="5">
    <source>
        <dbReference type="Proteomes" id="UP000586918"/>
    </source>
</evidence>
<evidence type="ECO:0000259" key="3">
    <source>
        <dbReference type="Pfam" id="PF08401"/>
    </source>
</evidence>
<evidence type="ECO:0000259" key="2">
    <source>
        <dbReference type="Pfam" id="PF06114"/>
    </source>
</evidence>